<proteinExistence type="predicted"/>
<keyword evidence="2" id="KW-1185">Reference proteome</keyword>
<accession>A0AAW1P2T7</accession>
<gene>
    <name evidence="1" type="ORF">WJX73_009663</name>
</gene>
<name>A0AAW1P2T7_9CHLO</name>
<comment type="caution">
    <text evidence="1">The sequence shown here is derived from an EMBL/GenBank/DDBJ whole genome shotgun (WGS) entry which is preliminary data.</text>
</comment>
<reference evidence="1 2" key="1">
    <citation type="journal article" date="2024" name="Nat. Commun.">
        <title>Phylogenomics reveals the evolutionary origins of lichenization in chlorophyte algae.</title>
        <authorList>
            <person name="Puginier C."/>
            <person name="Libourel C."/>
            <person name="Otte J."/>
            <person name="Skaloud P."/>
            <person name="Haon M."/>
            <person name="Grisel S."/>
            <person name="Petersen M."/>
            <person name="Berrin J.G."/>
            <person name="Delaux P.M."/>
            <person name="Dal Grande F."/>
            <person name="Keller J."/>
        </authorList>
    </citation>
    <scope>NUCLEOTIDE SEQUENCE [LARGE SCALE GENOMIC DNA]</scope>
    <source>
        <strain evidence="1 2">SAG 2036</strain>
    </source>
</reference>
<evidence type="ECO:0000313" key="2">
    <source>
        <dbReference type="Proteomes" id="UP001465755"/>
    </source>
</evidence>
<organism evidence="1 2">
    <name type="scientific">Symbiochloris irregularis</name>
    <dbReference type="NCBI Taxonomy" id="706552"/>
    <lineage>
        <taxon>Eukaryota</taxon>
        <taxon>Viridiplantae</taxon>
        <taxon>Chlorophyta</taxon>
        <taxon>core chlorophytes</taxon>
        <taxon>Trebouxiophyceae</taxon>
        <taxon>Trebouxiales</taxon>
        <taxon>Trebouxiaceae</taxon>
        <taxon>Symbiochloris</taxon>
    </lineage>
</organism>
<dbReference type="AlphaFoldDB" id="A0AAW1P2T7"/>
<dbReference type="EMBL" id="JALJOQ010000061">
    <property type="protein sequence ID" value="KAK9803246.1"/>
    <property type="molecule type" value="Genomic_DNA"/>
</dbReference>
<protein>
    <submittedName>
        <fullName evidence="1">Uncharacterized protein</fullName>
    </submittedName>
</protein>
<dbReference type="Proteomes" id="UP001465755">
    <property type="component" value="Unassembled WGS sequence"/>
</dbReference>
<evidence type="ECO:0000313" key="1">
    <source>
        <dbReference type="EMBL" id="KAK9803246.1"/>
    </source>
</evidence>
<sequence>MLSTITGGISLAPRLLEFSASITTLLRLLLCRVSLKESSSALAIMMAETVHVAVKRTDTIVAYSRPVACSHQPESGTIAQDAARPAVQL</sequence>